<proteinExistence type="predicted"/>
<dbReference type="KEGG" id="psco:LY89DRAFT_688765"/>
<gene>
    <name evidence="1" type="ORF">LY89DRAFT_688765</name>
</gene>
<keyword evidence="2" id="KW-1185">Reference proteome</keyword>
<protein>
    <submittedName>
        <fullName evidence="1">Uncharacterized protein</fullName>
    </submittedName>
</protein>
<dbReference type="EMBL" id="KQ947426">
    <property type="protein sequence ID" value="KUJ11544.1"/>
    <property type="molecule type" value="Genomic_DNA"/>
</dbReference>
<name>A0A194WV55_MOLSC</name>
<evidence type="ECO:0000313" key="1">
    <source>
        <dbReference type="EMBL" id="KUJ11544.1"/>
    </source>
</evidence>
<dbReference type="InParanoid" id="A0A194WV55"/>
<sequence>MRNPLNFAAVAILAVFFSLASIPRQWIDLLSLLLSRITRTILGGAAPLHCDMPTIFANPGYIHR</sequence>
<dbReference type="AlphaFoldDB" id="A0A194WV55"/>
<organism evidence="1 2">
    <name type="scientific">Mollisia scopiformis</name>
    <name type="common">Conifer needle endophyte fungus</name>
    <name type="synonym">Phialocephala scopiformis</name>
    <dbReference type="NCBI Taxonomy" id="149040"/>
    <lineage>
        <taxon>Eukaryota</taxon>
        <taxon>Fungi</taxon>
        <taxon>Dikarya</taxon>
        <taxon>Ascomycota</taxon>
        <taxon>Pezizomycotina</taxon>
        <taxon>Leotiomycetes</taxon>
        <taxon>Helotiales</taxon>
        <taxon>Mollisiaceae</taxon>
        <taxon>Mollisia</taxon>
    </lineage>
</organism>
<reference evidence="1 2" key="1">
    <citation type="submission" date="2015-10" db="EMBL/GenBank/DDBJ databases">
        <title>Full genome of DAOMC 229536 Phialocephala scopiformis, a fungal endophyte of spruce producing the potent anti-insectan compound rugulosin.</title>
        <authorList>
            <consortium name="DOE Joint Genome Institute"/>
            <person name="Walker A.K."/>
            <person name="Frasz S.L."/>
            <person name="Seifert K.A."/>
            <person name="Miller J.D."/>
            <person name="Mondo S.J."/>
            <person name="Labutti K."/>
            <person name="Lipzen A."/>
            <person name="Dockter R."/>
            <person name="Kennedy M."/>
            <person name="Grigoriev I.V."/>
            <person name="Spatafora J.W."/>
        </authorList>
    </citation>
    <scope>NUCLEOTIDE SEQUENCE [LARGE SCALE GENOMIC DNA]</scope>
    <source>
        <strain evidence="1 2">CBS 120377</strain>
    </source>
</reference>
<accession>A0A194WV55</accession>
<dbReference type="Proteomes" id="UP000070700">
    <property type="component" value="Unassembled WGS sequence"/>
</dbReference>
<dbReference type="RefSeq" id="XP_018065899.1">
    <property type="nucleotide sequence ID" value="XM_018215770.1"/>
</dbReference>
<evidence type="ECO:0000313" key="2">
    <source>
        <dbReference type="Proteomes" id="UP000070700"/>
    </source>
</evidence>
<dbReference type="GeneID" id="28825496"/>